<dbReference type="Gene3D" id="3.40.630.30">
    <property type="match status" value="1"/>
</dbReference>
<organism evidence="2 3">
    <name type="scientific">Vespula squamosa</name>
    <name type="common">Southern yellow jacket</name>
    <name type="synonym">Wasp</name>
    <dbReference type="NCBI Taxonomy" id="30214"/>
    <lineage>
        <taxon>Eukaryota</taxon>
        <taxon>Metazoa</taxon>
        <taxon>Ecdysozoa</taxon>
        <taxon>Arthropoda</taxon>
        <taxon>Hexapoda</taxon>
        <taxon>Insecta</taxon>
        <taxon>Pterygota</taxon>
        <taxon>Neoptera</taxon>
        <taxon>Endopterygota</taxon>
        <taxon>Hymenoptera</taxon>
        <taxon>Apocrita</taxon>
        <taxon>Aculeata</taxon>
        <taxon>Vespoidea</taxon>
        <taxon>Vespidae</taxon>
        <taxon>Vespinae</taxon>
        <taxon>Vespula</taxon>
    </lineage>
</organism>
<evidence type="ECO:0000313" key="2">
    <source>
        <dbReference type="EMBL" id="KAL2735906.1"/>
    </source>
</evidence>
<comment type="caution">
    <text evidence="2">The sequence shown here is derived from an EMBL/GenBank/DDBJ whole genome shotgun (WGS) entry which is preliminary data.</text>
</comment>
<evidence type="ECO:0000313" key="3">
    <source>
        <dbReference type="Proteomes" id="UP001607302"/>
    </source>
</evidence>
<dbReference type="AlphaFoldDB" id="A0ABD2BT05"/>
<accession>A0ABD2BT05</accession>
<protein>
    <recommendedName>
        <fullName evidence="1">N-acetyltransferase domain-containing protein</fullName>
    </recommendedName>
</protein>
<evidence type="ECO:0000259" key="1">
    <source>
        <dbReference type="PROSITE" id="PS51186"/>
    </source>
</evidence>
<dbReference type="PANTHER" id="PTHR20905:SF28">
    <property type="entry name" value="GH28833P-RELATED"/>
    <property type="match status" value="1"/>
</dbReference>
<dbReference type="PROSITE" id="PS51186">
    <property type="entry name" value="GNAT"/>
    <property type="match status" value="1"/>
</dbReference>
<dbReference type="Proteomes" id="UP001607302">
    <property type="component" value="Unassembled WGS sequence"/>
</dbReference>
<gene>
    <name evidence="2" type="ORF">V1478_002590</name>
</gene>
<keyword evidence="3" id="KW-1185">Reference proteome</keyword>
<dbReference type="PANTHER" id="PTHR20905">
    <property type="entry name" value="N-ACETYLTRANSFERASE-RELATED"/>
    <property type="match status" value="1"/>
</dbReference>
<sequence length="224" mass="25421">MSAAIDLSDDFTSVKTSIKMIFWKLSEMQSYCAVEEGENKIIGVILASINFIGDHVRRETRIGANHGEAIFNIMSLKSCVFSKARPYEILQIDKYFRIHLLLVDINHRRKGIGTALINCCIERARTLLAPACIAGFSSLISQNMARKLGFNLLAEVMYKDFKVYNDETLSFEYPFEDSIDQNKSLACMALSIALPVNHSQRLISMISKKENKSAKKNRKKTKRK</sequence>
<dbReference type="EMBL" id="JAUDFV010000056">
    <property type="protein sequence ID" value="KAL2735906.1"/>
    <property type="molecule type" value="Genomic_DNA"/>
</dbReference>
<dbReference type="InterPro" id="IPR016181">
    <property type="entry name" value="Acyl_CoA_acyltransferase"/>
</dbReference>
<dbReference type="CDD" id="cd04301">
    <property type="entry name" value="NAT_SF"/>
    <property type="match status" value="1"/>
</dbReference>
<feature type="domain" description="N-acetyltransferase" evidence="1">
    <location>
        <begin position="20"/>
        <end position="176"/>
    </location>
</feature>
<dbReference type="SUPFAM" id="SSF55729">
    <property type="entry name" value="Acyl-CoA N-acyltransferases (Nat)"/>
    <property type="match status" value="1"/>
</dbReference>
<dbReference type="InterPro" id="IPR000182">
    <property type="entry name" value="GNAT_dom"/>
</dbReference>
<reference evidence="2 3" key="1">
    <citation type="journal article" date="2024" name="Ann. Entomol. Soc. Am.">
        <title>Genomic analyses of the southern and eastern yellowjacket wasps (Hymenoptera: Vespidae) reveal evolutionary signatures of social life.</title>
        <authorList>
            <person name="Catto M.A."/>
            <person name="Caine P.B."/>
            <person name="Orr S.E."/>
            <person name="Hunt B.G."/>
            <person name="Goodisman M.A.D."/>
        </authorList>
    </citation>
    <scope>NUCLEOTIDE SEQUENCE [LARGE SCALE GENOMIC DNA]</scope>
    <source>
        <strain evidence="2">233</strain>
        <tissue evidence="2">Head and thorax</tissue>
    </source>
</reference>
<dbReference type="Pfam" id="PF00583">
    <property type="entry name" value="Acetyltransf_1"/>
    <property type="match status" value="1"/>
</dbReference>
<name>A0ABD2BT05_VESSQ</name>
<proteinExistence type="predicted"/>